<proteinExistence type="predicted"/>
<evidence type="ECO:0000259" key="5">
    <source>
        <dbReference type="PROSITE" id="PS50835"/>
    </source>
</evidence>
<organism evidence="6 7">
    <name type="scientific">Ceratosolen solmsi marchali</name>
    <dbReference type="NCBI Taxonomy" id="326594"/>
    <lineage>
        <taxon>Eukaryota</taxon>
        <taxon>Metazoa</taxon>
        <taxon>Ecdysozoa</taxon>
        <taxon>Arthropoda</taxon>
        <taxon>Hexapoda</taxon>
        <taxon>Insecta</taxon>
        <taxon>Pterygota</taxon>
        <taxon>Neoptera</taxon>
        <taxon>Endopterygota</taxon>
        <taxon>Hymenoptera</taxon>
        <taxon>Apocrita</taxon>
        <taxon>Proctotrupomorpha</taxon>
        <taxon>Chalcidoidea</taxon>
        <taxon>Agaonidae</taxon>
        <taxon>Agaoninae</taxon>
        <taxon>Ceratosolen</taxon>
    </lineage>
</organism>
<dbReference type="SMART" id="SM00408">
    <property type="entry name" value="IGc2"/>
    <property type="match status" value="8"/>
</dbReference>
<dbReference type="PROSITE" id="PS50835">
    <property type="entry name" value="IG_LIKE"/>
    <property type="match status" value="8"/>
</dbReference>
<feature type="region of interest" description="Disordered" evidence="4">
    <location>
        <begin position="838"/>
        <end position="897"/>
    </location>
</feature>
<dbReference type="Gene3D" id="2.60.40.10">
    <property type="entry name" value="Immunoglobulins"/>
    <property type="match status" value="8"/>
</dbReference>
<name>A0AAJ7E0J4_9HYME</name>
<reference evidence="7" key="1">
    <citation type="submission" date="2025-08" db="UniProtKB">
        <authorList>
            <consortium name="RefSeq"/>
        </authorList>
    </citation>
    <scope>IDENTIFICATION</scope>
</reference>
<dbReference type="InterPro" id="IPR007110">
    <property type="entry name" value="Ig-like_dom"/>
</dbReference>
<dbReference type="GeneID" id="105366492"/>
<feature type="domain" description="Ig-like" evidence="5">
    <location>
        <begin position="334"/>
        <end position="425"/>
    </location>
</feature>
<dbReference type="KEGG" id="csol:105366492"/>
<dbReference type="InterPro" id="IPR013098">
    <property type="entry name" value="Ig_I-set"/>
</dbReference>
<evidence type="ECO:0000256" key="4">
    <source>
        <dbReference type="SAM" id="MobiDB-lite"/>
    </source>
</evidence>
<keyword evidence="3" id="KW-0393">Immunoglobulin domain</keyword>
<dbReference type="PANTHER" id="PTHR45080:SF8">
    <property type="entry name" value="IG-LIKE DOMAIN-CONTAINING PROTEIN"/>
    <property type="match status" value="1"/>
</dbReference>
<keyword evidence="1" id="KW-0732">Signal</keyword>
<accession>A0AAJ7E0J4</accession>
<evidence type="ECO:0000256" key="3">
    <source>
        <dbReference type="ARBA" id="ARBA00023319"/>
    </source>
</evidence>
<dbReference type="InterPro" id="IPR003599">
    <property type="entry name" value="Ig_sub"/>
</dbReference>
<feature type="domain" description="Ig-like" evidence="5">
    <location>
        <begin position="226"/>
        <end position="319"/>
    </location>
</feature>
<keyword evidence="2" id="KW-1015">Disulfide bond</keyword>
<dbReference type="InterPro" id="IPR003598">
    <property type="entry name" value="Ig_sub2"/>
</dbReference>
<feature type="domain" description="Ig-like" evidence="5">
    <location>
        <begin position="638"/>
        <end position="732"/>
    </location>
</feature>
<evidence type="ECO:0000256" key="1">
    <source>
        <dbReference type="ARBA" id="ARBA00022729"/>
    </source>
</evidence>
<sequence>MGVADDFAPSFTQKPQLRQEDDGNKLIFECQLVSAPKPEIAWFRGEIQLAEDDRTSFKIQSIDTNSFLVVLELDDVIETDAGLYKVKAKNKMGEVAASINLNFSPVDEPREKQIDGIAPTFAKKPAIRQEDDGKQLVFECRITADPTPKVSWFHDGDLVMDSPRHKLTVDKDGHSYFASLEIKNVTVEDAGKYKVTAKNELGESNATISLNFDSDEAPVPDDGVKPTFTERPVIRQSDDGNTITFECRLAGDPKPSVKWYHGSDELSEGGKYEMFMELDQKLYHLARLQINNVAKIDSGEYKAIAKNKHGQGVSTINLNFEGGDKLKIPDGKPPRFPKKPTIRQEGDVLIMECILEAHPVPEITWYQGMKPITDTKRIKMSRKSTGKDTYLLTLEISNPTKGDGGNYCCNAFNNYGESNANISLNFQEDPAGFAPSFIEKPRIIPNETGTLITMKCKCRAKPQPNVIWFRSTNIVEKSAKISLDCQNIDEDIYELTLELKNPSGPDGGAYRCHVRNEFGESNANLNLNIEAEPEVDGDGPTFVEKPRIQSHDKGKIVVMDCKVKAKPKPNIVWTHAGTVVKESSKISLSIVEEEADIYYIKLILNDPGADDSGLYKCNIQNSLGELNANLTLNVEIIPVIKEKPKVIKIVKKKTVIVECTVLSKFQPECTWFKESEVVTEDDRHRLHVEKIKEGEFAVKLEIEQISQADRGKYKLVARNEKGEATSQIVEIQEIPEEPDTPKIVSALKSITVEEGKTAEFVSILQKSDKKIKVTWYKDSTVIKNSETYSTSFDGKEARLLISSAKQESAGRYKIVFSTEHGKDESAAELIVEDQKETIMDSEETSTIEKKKAIKRKEPEDKRSESREMTPEKKISRKQSINRIEELKSESRRSSVSSRTEETVYYYYRQYKFLYARMELKRHKEKFLFNRYV</sequence>
<evidence type="ECO:0000313" key="7">
    <source>
        <dbReference type="RefSeq" id="XP_011503252.1"/>
    </source>
</evidence>
<keyword evidence="6" id="KW-1185">Reference proteome</keyword>
<protein>
    <submittedName>
        <fullName evidence="7">Muscle M-line assembly protein unc-89-like</fullName>
    </submittedName>
</protein>
<gene>
    <name evidence="7" type="primary">LOC105366492</name>
</gene>
<feature type="compositionally biased region" description="Basic and acidic residues" evidence="4">
    <location>
        <begin position="882"/>
        <end position="892"/>
    </location>
</feature>
<feature type="domain" description="Ig-like" evidence="5">
    <location>
        <begin position="741"/>
        <end position="812"/>
    </location>
</feature>
<evidence type="ECO:0000313" key="6">
    <source>
        <dbReference type="Proteomes" id="UP000695007"/>
    </source>
</evidence>
<dbReference type="PANTHER" id="PTHR45080">
    <property type="entry name" value="CONTACTIN 5"/>
    <property type="match status" value="1"/>
</dbReference>
<dbReference type="AlphaFoldDB" id="A0AAJ7E0J4"/>
<feature type="domain" description="Ig-like" evidence="5">
    <location>
        <begin position="540"/>
        <end position="633"/>
    </location>
</feature>
<feature type="domain" description="Ig-like" evidence="5">
    <location>
        <begin position="9"/>
        <end position="102"/>
    </location>
</feature>
<dbReference type="GO" id="GO:0005886">
    <property type="term" value="C:plasma membrane"/>
    <property type="evidence" value="ECO:0007669"/>
    <property type="project" value="TreeGrafter"/>
</dbReference>
<dbReference type="InterPro" id="IPR050958">
    <property type="entry name" value="Cell_Adh-Cytoskel_Orgn"/>
</dbReference>
<dbReference type="FunFam" id="2.60.40.10:FF:000107">
    <property type="entry name" value="Myosin, light chain kinase a"/>
    <property type="match status" value="1"/>
</dbReference>
<feature type="domain" description="Ig-like" evidence="5">
    <location>
        <begin position="435"/>
        <end position="530"/>
    </location>
</feature>
<dbReference type="SUPFAM" id="SSF48726">
    <property type="entry name" value="Immunoglobulin"/>
    <property type="match status" value="8"/>
</dbReference>
<dbReference type="RefSeq" id="XP_011503252.1">
    <property type="nucleotide sequence ID" value="XM_011504950.1"/>
</dbReference>
<dbReference type="SMART" id="SM00409">
    <property type="entry name" value="IG"/>
    <property type="match status" value="8"/>
</dbReference>
<feature type="domain" description="Ig-like" evidence="5">
    <location>
        <begin position="119"/>
        <end position="209"/>
    </location>
</feature>
<dbReference type="GO" id="GO:0007156">
    <property type="term" value="P:homophilic cell adhesion via plasma membrane adhesion molecules"/>
    <property type="evidence" value="ECO:0007669"/>
    <property type="project" value="TreeGrafter"/>
</dbReference>
<dbReference type="Pfam" id="PF07679">
    <property type="entry name" value="I-set"/>
    <property type="match status" value="8"/>
</dbReference>
<feature type="compositionally biased region" description="Basic and acidic residues" evidence="4">
    <location>
        <begin position="846"/>
        <end position="873"/>
    </location>
</feature>
<evidence type="ECO:0000256" key="2">
    <source>
        <dbReference type="ARBA" id="ARBA00023157"/>
    </source>
</evidence>
<dbReference type="FunFam" id="2.60.40.10:FF:000097">
    <property type="entry name" value="Bent, isoform F"/>
    <property type="match status" value="7"/>
</dbReference>
<dbReference type="Proteomes" id="UP000695007">
    <property type="component" value="Unplaced"/>
</dbReference>
<dbReference type="InterPro" id="IPR036179">
    <property type="entry name" value="Ig-like_dom_sf"/>
</dbReference>
<dbReference type="InterPro" id="IPR013783">
    <property type="entry name" value="Ig-like_fold"/>
</dbReference>